<evidence type="ECO:0000256" key="1">
    <source>
        <dbReference type="SAM" id="MobiDB-lite"/>
    </source>
</evidence>
<reference evidence="2 3" key="1">
    <citation type="submission" date="2023-05" db="EMBL/GenBank/DDBJ databases">
        <title>Streptomyces fuscus sp. nov., a brown-black pigment producing actinomyces isolated from dry sand of Sea duck farm.</title>
        <authorList>
            <person name="Xie J."/>
            <person name="Shen N."/>
        </authorList>
    </citation>
    <scope>NUCLEOTIDE SEQUENCE [LARGE SCALE GENOMIC DNA]</scope>
    <source>
        <strain evidence="2 3">CGMCC 4.1745</strain>
    </source>
</reference>
<gene>
    <name evidence="2" type="ORF">QNO04_09760</name>
</gene>
<protein>
    <submittedName>
        <fullName evidence="2">Uncharacterized protein</fullName>
    </submittedName>
</protein>
<feature type="compositionally biased region" description="Basic and acidic residues" evidence="1">
    <location>
        <begin position="193"/>
        <end position="206"/>
    </location>
</feature>
<evidence type="ECO:0000313" key="3">
    <source>
        <dbReference type="Proteomes" id="UP001249760"/>
    </source>
</evidence>
<feature type="region of interest" description="Disordered" evidence="1">
    <location>
        <begin position="173"/>
        <end position="206"/>
    </location>
</feature>
<name>A0ABU3JP73_9ACTN</name>
<accession>A0ABU3JP73</accession>
<feature type="region of interest" description="Disordered" evidence="1">
    <location>
        <begin position="1"/>
        <end position="41"/>
    </location>
</feature>
<evidence type="ECO:0000313" key="2">
    <source>
        <dbReference type="EMBL" id="MDT6983748.1"/>
    </source>
</evidence>
<keyword evidence="3" id="KW-1185">Reference proteome</keyword>
<sequence>MGGMGPAPKPDGTRRRRNATVAMTPLPHEGRKGRTPKWPLPDDVVLTARRDLAQRKADDLELALLEPDLKGRAKVAAEKKADAAREAALILTKQLEAQQQTEGALWRELWKTPQAVMWEQLRWTREVAQYVRWKSRAEVGDLDAAKEARQLGDRLGLTPLSLLRLRWKISDPDEGSAVAPRARRRSTSGGRRQRPDDPRATLHVVE</sequence>
<dbReference type="Proteomes" id="UP001249760">
    <property type="component" value="Unassembled WGS sequence"/>
</dbReference>
<dbReference type="EMBL" id="JASKMA010000006">
    <property type="protein sequence ID" value="MDT6983748.1"/>
    <property type="molecule type" value="Genomic_DNA"/>
</dbReference>
<comment type="caution">
    <text evidence="2">The sequence shown here is derived from an EMBL/GenBank/DDBJ whole genome shotgun (WGS) entry which is preliminary data.</text>
</comment>
<organism evidence="2 3">
    <name type="scientific">Streptomyces lusitanus</name>
    <dbReference type="NCBI Taxonomy" id="68232"/>
    <lineage>
        <taxon>Bacteria</taxon>
        <taxon>Bacillati</taxon>
        <taxon>Actinomycetota</taxon>
        <taxon>Actinomycetes</taxon>
        <taxon>Kitasatosporales</taxon>
        <taxon>Streptomycetaceae</taxon>
        <taxon>Streptomyces</taxon>
    </lineage>
</organism>
<dbReference type="RefSeq" id="WP_394306022.1">
    <property type="nucleotide sequence ID" value="NZ_JASKMA010000006.1"/>
</dbReference>
<proteinExistence type="predicted"/>